<dbReference type="GO" id="GO:0005634">
    <property type="term" value="C:nucleus"/>
    <property type="evidence" value="ECO:0007669"/>
    <property type="project" value="TreeGrafter"/>
</dbReference>
<dbReference type="GeneID" id="34526180"/>
<dbReference type="HOGENOM" id="CLU_045011_8_0_1"/>
<dbReference type="InterPro" id="IPR036412">
    <property type="entry name" value="HAD-like_sf"/>
</dbReference>
<dbReference type="InterPro" id="IPR011949">
    <property type="entry name" value="HAD-SF_hydro_IA_REG-2-like"/>
</dbReference>
<sequence length="307" mass="35673">MTYPKKMTLPSQGKIEPPVLPPKLITFDAYNTLYCSTTPIMEQYSAIALKYGIKVPVERLNERFRKTFQTLNDKYPNYGKHFGFSANDWWARLIRQVFLPTEVPESLVDDILERVLTKEGFIAYPDIIDFVKEVKGRFPDVIIGVVSNTDPDCYELLRQLGLFDYFKGAVYLSYDIELFKPDPKLFDYVVSDVVKRHPGIIGEGDSIKTFRRHCWHVGDEFKKDLLAAQKAGWNAVLVDRLNRNGLLNDLEQRSEMTEHDLYMDKLDQHAEKIWDHCRDQKHFVQLNETSFVVPNITVLKQLFLAEG</sequence>
<proteinExistence type="predicted"/>
<dbReference type="RefSeq" id="XP_022464726.1">
    <property type="nucleotide sequence ID" value="XM_022608206.1"/>
</dbReference>
<accession>J7R6L8</accession>
<reference evidence="2" key="2">
    <citation type="submission" date="2012-08" db="EMBL/GenBank/DDBJ databases">
        <title>Genome sequence of Kazachstania naganishii.</title>
        <authorList>
            <person name="Gordon J.L."/>
            <person name="Armisen D."/>
            <person name="Proux-Wera E."/>
            <person name="OhEigeartaigh S.S."/>
            <person name="Byrne K.P."/>
            <person name="Wolfe K.H."/>
        </authorList>
    </citation>
    <scope>NUCLEOTIDE SEQUENCE [LARGE SCALE GENOMIC DNA]</scope>
    <source>
        <strain evidence="2">ATCC MYA-139 / BCRC 22969 / CBS 8797 / CCRC 22969 / KCTC 17520 / NBRC 10181 / NCYC 3082</strain>
    </source>
</reference>
<dbReference type="NCBIfam" id="TIGR02252">
    <property type="entry name" value="DREG-2"/>
    <property type="match status" value="1"/>
</dbReference>
<dbReference type="Gene3D" id="1.10.150.720">
    <property type="entry name" value="Haloacid dehalogenase-like hydrolase"/>
    <property type="match status" value="1"/>
</dbReference>
<dbReference type="Pfam" id="PF00702">
    <property type="entry name" value="Hydrolase"/>
    <property type="match status" value="1"/>
</dbReference>
<dbReference type="InterPro" id="IPR051828">
    <property type="entry name" value="HAD-like_hydrolase_domain"/>
</dbReference>
<reference evidence="1 2" key="1">
    <citation type="journal article" date="2011" name="Proc. Natl. Acad. Sci. U.S.A.">
        <title>Evolutionary erosion of yeast sex chromosomes by mating-type switching accidents.</title>
        <authorList>
            <person name="Gordon J.L."/>
            <person name="Armisen D."/>
            <person name="Proux-Wera E."/>
            <person name="Oheigeartaigh S.S."/>
            <person name="Byrne K.P."/>
            <person name="Wolfe K.H."/>
        </authorList>
    </citation>
    <scope>NUCLEOTIDE SEQUENCE [LARGE SCALE GENOMIC DNA]</scope>
    <source>
        <strain evidence="2">ATCC MYA-139 / BCRC 22969 / CBS 8797 / CCRC 22969 / KCTC 17520 / NBRC 10181 / NCYC 3082</strain>
    </source>
</reference>
<dbReference type="EMBL" id="HE978318">
    <property type="protein sequence ID" value="CCK70480.1"/>
    <property type="molecule type" value="Genomic_DNA"/>
</dbReference>
<dbReference type="SFLD" id="SFLDG01129">
    <property type="entry name" value="C1.5:_HAD__Beta-PGM__Phosphata"/>
    <property type="match status" value="1"/>
</dbReference>
<dbReference type="InterPro" id="IPR044924">
    <property type="entry name" value="HAD-SF_hydro_IA_REG-2-like_cap"/>
</dbReference>
<dbReference type="OrthoDB" id="444127at2759"/>
<dbReference type="AlphaFoldDB" id="J7R6L8"/>
<dbReference type="Gene3D" id="3.40.50.1000">
    <property type="entry name" value="HAD superfamily/HAD-like"/>
    <property type="match status" value="1"/>
</dbReference>
<dbReference type="eggNOG" id="KOG3085">
    <property type="taxonomic scope" value="Eukaryota"/>
</dbReference>
<dbReference type="STRING" id="1071383.J7R6L8"/>
<dbReference type="PANTHER" id="PTHR46191">
    <property type="match status" value="1"/>
</dbReference>
<dbReference type="Proteomes" id="UP000006310">
    <property type="component" value="Chromosome 5"/>
</dbReference>
<dbReference type="InterPro" id="IPR023214">
    <property type="entry name" value="HAD_sf"/>
</dbReference>
<dbReference type="OMA" id="WWRQLIA"/>
<organism evidence="1 2">
    <name type="scientific">Huiozyma naganishii (strain ATCC MYA-139 / BCRC 22969 / CBS 8797 / KCTC 17520 / NBRC 10181 / NCYC 3082 / Yp74L-3)</name>
    <name type="common">Yeast</name>
    <name type="synonym">Kazachstania naganishii</name>
    <dbReference type="NCBI Taxonomy" id="1071383"/>
    <lineage>
        <taxon>Eukaryota</taxon>
        <taxon>Fungi</taxon>
        <taxon>Dikarya</taxon>
        <taxon>Ascomycota</taxon>
        <taxon>Saccharomycotina</taxon>
        <taxon>Saccharomycetes</taxon>
        <taxon>Saccharomycetales</taxon>
        <taxon>Saccharomycetaceae</taxon>
        <taxon>Huiozyma</taxon>
    </lineage>
</organism>
<protein>
    <submittedName>
        <fullName evidence="1">Uncharacterized protein</fullName>
    </submittedName>
</protein>
<name>J7R6L8_HUIN7</name>
<dbReference type="KEGG" id="kng:KNAG_0E02190"/>
<keyword evidence="2" id="KW-1185">Reference proteome</keyword>
<evidence type="ECO:0000313" key="1">
    <source>
        <dbReference type="EMBL" id="CCK70480.1"/>
    </source>
</evidence>
<dbReference type="SFLD" id="SFLDS00003">
    <property type="entry name" value="Haloacid_Dehalogenase"/>
    <property type="match status" value="1"/>
</dbReference>
<gene>
    <name evidence="1" type="primary">KNAG0E02190</name>
    <name evidence="1" type="ordered locus">KNAG_0E02190</name>
</gene>
<evidence type="ECO:0000313" key="2">
    <source>
        <dbReference type="Proteomes" id="UP000006310"/>
    </source>
</evidence>
<dbReference type="PANTHER" id="PTHR46191:SF2">
    <property type="entry name" value="HALOACID DEHALOGENASE-LIKE HYDROLASE DOMAIN-CONTAINING PROTEIN 3"/>
    <property type="match status" value="1"/>
</dbReference>
<dbReference type="SUPFAM" id="SSF56784">
    <property type="entry name" value="HAD-like"/>
    <property type="match status" value="1"/>
</dbReference>